<organism evidence="1 2">
    <name type="scientific">Ciona intestinalis</name>
    <name type="common">Transparent sea squirt</name>
    <name type="synonym">Ascidia intestinalis</name>
    <dbReference type="NCBI Taxonomy" id="7719"/>
    <lineage>
        <taxon>Eukaryota</taxon>
        <taxon>Metazoa</taxon>
        <taxon>Chordata</taxon>
        <taxon>Tunicata</taxon>
        <taxon>Ascidiacea</taxon>
        <taxon>Phlebobranchia</taxon>
        <taxon>Cionidae</taxon>
        <taxon>Ciona</taxon>
    </lineage>
</organism>
<reference evidence="2" key="1">
    <citation type="journal article" date="2002" name="Science">
        <title>The draft genome of Ciona intestinalis: insights into chordate and vertebrate origins.</title>
        <authorList>
            <person name="Dehal P."/>
            <person name="Satou Y."/>
            <person name="Campbell R.K."/>
            <person name="Chapman J."/>
            <person name="Degnan B."/>
            <person name="De Tomaso A."/>
            <person name="Davidson B."/>
            <person name="Di Gregorio A."/>
            <person name="Gelpke M."/>
            <person name="Goodstein D.M."/>
            <person name="Harafuji N."/>
            <person name="Hastings K.E."/>
            <person name="Ho I."/>
            <person name="Hotta K."/>
            <person name="Huang W."/>
            <person name="Kawashima T."/>
            <person name="Lemaire P."/>
            <person name="Martinez D."/>
            <person name="Meinertzhagen I.A."/>
            <person name="Necula S."/>
            <person name="Nonaka M."/>
            <person name="Putnam N."/>
            <person name="Rash S."/>
            <person name="Saiga H."/>
            <person name="Satake M."/>
            <person name="Terry A."/>
            <person name="Yamada L."/>
            <person name="Wang H.G."/>
            <person name="Awazu S."/>
            <person name="Azumi K."/>
            <person name="Boore J."/>
            <person name="Branno M."/>
            <person name="Chin-Bow S."/>
            <person name="DeSantis R."/>
            <person name="Doyle S."/>
            <person name="Francino P."/>
            <person name="Keys D.N."/>
            <person name="Haga S."/>
            <person name="Hayashi H."/>
            <person name="Hino K."/>
            <person name="Imai K.S."/>
            <person name="Inaba K."/>
            <person name="Kano S."/>
            <person name="Kobayashi K."/>
            <person name="Kobayashi M."/>
            <person name="Lee B.I."/>
            <person name="Makabe K.W."/>
            <person name="Manohar C."/>
            <person name="Matassi G."/>
            <person name="Medina M."/>
            <person name="Mochizuki Y."/>
            <person name="Mount S."/>
            <person name="Morishita T."/>
            <person name="Miura S."/>
            <person name="Nakayama A."/>
            <person name="Nishizaka S."/>
            <person name="Nomoto H."/>
            <person name="Ohta F."/>
            <person name="Oishi K."/>
            <person name="Rigoutsos I."/>
            <person name="Sano M."/>
            <person name="Sasaki A."/>
            <person name="Sasakura Y."/>
            <person name="Shoguchi E."/>
            <person name="Shin-i T."/>
            <person name="Spagnuolo A."/>
            <person name="Stainier D."/>
            <person name="Suzuki M.M."/>
            <person name="Tassy O."/>
            <person name="Takatori N."/>
            <person name="Tokuoka M."/>
            <person name="Yagi K."/>
            <person name="Yoshizaki F."/>
            <person name="Wada S."/>
            <person name="Zhang C."/>
            <person name="Hyatt P.D."/>
            <person name="Larimer F."/>
            <person name="Detter C."/>
            <person name="Doggett N."/>
            <person name="Glavina T."/>
            <person name="Hawkins T."/>
            <person name="Richardson P."/>
            <person name="Lucas S."/>
            <person name="Kohara Y."/>
            <person name="Levine M."/>
            <person name="Satoh N."/>
            <person name="Rokhsar D.S."/>
        </authorList>
    </citation>
    <scope>NUCLEOTIDE SEQUENCE [LARGE SCALE GENOMIC DNA]</scope>
</reference>
<dbReference type="HOGENOM" id="CLU_3067907_0_0_1"/>
<proteinExistence type="predicted"/>
<sequence>MYRYVNSTQNHKFERYPYTFTVTSLLFMVEENNKLRCKLIVKLNTLKFIAALS</sequence>
<evidence type="ECO:0000313" key="1">
    <source>
        <dbReference type="Ensembl" id="ENSCINP00000031317.1"/>
    </source>
</evidence>
<evidence type="ECO:0000313" key="2">
    <source>
        <dbReference type="Proteomes" id="UP000008144"/>
    </source>
</evidence>
<reference evidence="1" key="2">
    <citation type="submission" date="2025-08" db="UniProtKB">
        <authorList>
            <consortium name="Ensembl"/>
        </authorList>
    </citation>
    <scope>IDENTIFICATION</scope>
</reference>
<dbReference type="InParanoid" id="H2XNT4"/>
<dbReference type="AlphaFoldDB" id="H2XNT4"/>
<keyword evidence="2" id="KW-1185">Reference proteome</keyword>
<dbReference type="Ensembl" id="ENSCINT00000035875.1">
    <property type="protein sequence ID" value="ENSCINP00000031317.1"/>
    <property type="gene ID" value="ENSCING00000024659.1"/>
</dbReference>
<accession>H2XNT4</accession>
<protein>
    <submittedName>
        <fullName evidence="1">Uncharacterized protein</fullName>
    </submittedName>
</protein>
<dbReference type="Proteomes" id="UP000008144">
    <property type="component" value="Unassembled WGS sequence"/>
</dbReference>
<reference evidence="1" key="3">
    <citation type="submission" date="2025-09" db="UniProtKB">
        <authorList>
            <consortium name="Ensembl"/>
        </authorList>
    </citation>
    <scope>IDENTIFICATION</scope>
</reference>
<name>H2XNT4_CIOIN</name>